<keyword evidence="3 4" id="KW-0568">Pathogenesis-related protein</keyword>
<dbReference type="Gene3D" id="3.30.530.20">
    <property type="match status" value="1"/>
</dbReference>
<dbReference type="GO" id="GO:0010427">
    <property type="term" value="F:abscisic acid binding"/>
    <property type="evidence" value="ECO:0007669"/>
    <property type="project" value="InterPro"/>
</dbReference>
<reference evidence="6 7" key="1">
    <citation type="journal article" date="2021" name="Commun. Biol.">
        <title>The genome of Shorea leprosula (Dipterocarpaceae) highlights the ecological relevance of drought in aseasonal tropical rainforests.</title>
        <authorList>
            <person name="Ng K.K.S."/>
            <person name="Kobayashi M.J."/>
            <person name="Fawcett J.A."/>
            <person name="Hatakeyama M."/>
            <person name="Paape T."/>
            <person name="Ng C.H."/>
            <person name="Ang C.C."/>
            <person name="Tnah L.H."/>
            <person name="Lee C.T."/>
            <person name="Nishiyama T."/>
            <person name="Sese J."/>
            <person name="O'Brien M.J."/>
            <person name="Copetti D."/>
            <person name="Mohd Noor M.I."/>
            <person name="Ong R.C."/>
            <person name="Putra M."/>
            <person name="Sireger I.Z."/>
            <person name="Indrioko S."/>
            <person name="Kosugi Y."/>
            <person name="Izuno A."/>
            <person name="Isagi Y."/>
            <person name="Lee S.L."/>
            <person name="Shimizu K.K."/>
        </authorList>
    </citation>
    <scope>NUCLEOTIDE SEQUENCE [LARGE SCALE GENOMIC DNA]</scope>
    <source>
        <strain evidence="6">214</strain>
    </source>
</reference>
<dbReference type="Pfam" id="PF00407">
    <property type="entry name" value="Bet_v_1"/>
    <property type="match status" value="1"/>
</dbReference>
<dbReference type="PRINTS" id="PR00634">
    <property type="entry name" value="BETALLERGEN"/>
</dbReference>
<sequence>MGVFTYEMEVTTAMPPAKMFKAFVLDADHLIPKIVPQAIKDVELVEGNGGPGSIKKITFGEGSQFKYVKHKIDGIDKENFTYSYSVIEGDALMNTLEKICYETKFVAAPDGGSICKSSSKYYTIGDIEIKEEDIKAGKEKALGLFKAVEAYLSANPDA</sequence>
<dbReference type="GO" id="GO:0006952">
    <property type="term" value="P:defense response"/>
    <property type="evidence" value="ECO:0007669"/>
    <property type="project" value="UniProtKB-KW"/>
</dbReference>
<keyword evidence="2 4" id="KW-0611">Plant defense</keyword>
<dbReference type="InterPro" id="IPR000916">
    <property type="entry name" value="Bet_v_I/MLP"/>
</dbReference>
<dbReference type="GO" id="GO:0005634">
    <property type="term" value="C:nucleus"/>
    <property type="evidence" value="ECO:0007669"/>
    <property type="project" value="TreeGrafter"/>
</dbReference>
<evidence type="ECO:0000256" key="2">
    <source>
        <dbReference type="ARBA" id="ARBA00022821"/>
    </source>
</evidence>
<keyword evidence="7" id="KW-1185">Reference proteome</keyword>
<dbReference type="GO" id="GO:0004864">
    <property type="term" value="F:protein phosphatase inhibitor activity"/>
    <property type="evidence" value="ECO:0007669"/>
    <property type="project" value="InterPro"/>
</dbReference>
<organism evidence="6 7">
    <name type="scientific">Rubroshorea leprosula</name>
    <dbReference type="NCBI Taxonomy" id="152421"/>
    <lineage>
        <taxon>Eukaryota</taxon>
        <taxon>Viridiplantae</taxon>
        <taxon>Streptophyta</taxon>
        <taxon>Embryophyta</taxon>
        <taxon>Tracheophyta</taxon>
        <taxon>Spermatophyta</taxon>
        <taxon>Magnoliopsida</taxon>
        <taxon>eudicotyledons</taxon>
        <taxon>Gunneridae</taxon>
        <taxon>Pentapetalae</taxon>
        <taxon>rosids</taxon>
        <taxon>malvids</taxon>
        <taxon>Malvales</taxon>
        <taxon>Dipterocarpaceae</taxon>
        <taxon>Rubroshorea</taxon>
    </lineage>
</organism>
<feature type="domain" description="Bet v I/Major latex protein" evidence="5">
    <location>
        <begin position="1"/>
        <end position="155"/>
    </location>
</feature>
<dbReference type="GO" id="GO:0005737">
    <property type="term" value="C:cytoplasm"/>
    <property type="evidence" value="ECO:0007669"/>
    <property type="project" value="TreeGrafter"/>
</dbReference>
<dbReference type="GO" id="GO:0009738">
    <property type="term" value="P:abscisic acid-activated signaling pathway"/>
    <property type="evidence" value="ECO:0007669"/>
    <property type="project" value="InterPro"/>
</dbReference>
<name>A0AAV5HI13_9ROSI</name>
<comment type="caution">
    <text evidence="6">The sequence shown here is derived from an EMBL/GenBank/DDBJ whole genome shotgun (WGS) entry which is preliminary data.</text>
</comment>
<dbReference type="FunFam" id="3.30.530.20:FF:000007">
    <property type="entry name" value="Major pollen allergen Bet v 1-A"/>
    <property type="match status" value="1"/>
</dbReference>
<gene>
    <name evidence="6" type="ORF">SLEP1_g61</name>
</gene>
<dbReference type="InterPro" id="IPR024949">
    <property type="entry name" value="Bet_v_I_allergen"/>
</dbReference>
<evidence type="ECO:0000259" key="5">
    <source>
        <dbReference type="SMART" id="SM01037"/>
    </source>
</evidence>
<evidence type="ECO:0000256" key="1">
    <source>
        <dbReference type="ARBA" id="ARBA00009744"/>
    </source>
</evidence>
<dbReference type="EMBL" id="BPVZ01000001">
    <property type="protein sequence ID" value="GKU85382.1"/>
    <property type="molecule type" value="Genomic_DNA"/>
</dbReference>
<dbReference type="PANTHER" id="PTHR31213:SF55">
    <property type="entry name" value="STRESS-INDUCED PROTEIN SAM22"/>
    <property type="match status" value="1"/>
</dbReference>
<evidence type="ECO:0000313" key="6">
    <source>
        <dbReference type="EMBL" id="GKU85382.1"/>
    </source>
</evidence>
<evidence type="ECO:0000256" key="3">
    <source>
        <dbReference type="ARBA" id="ARBA00023265"/>
    </source>
</evidence>
<proteinExistence type="inferred from homology"/>
<evidence type="ECO:0000256" key="4">
    <source>
        <dbReference type="RuleBase" id="RU000409"/>
    </source>
</evidence>
<dbReference type="InterPro" id="IPR050279">
    <property type="entry name" value="Plant_def-hormone_signal"/>
</dbReference>
<dbReference type="PROSITE" id="PS00451">
    <property type="entry name" value="PATHOGENESIS_BETVI"/>
    <property type="match status" value="1"/>
</dbReference>
<evidence type="ECO:0000313" key="7">
    <source>
        <dbReference type="Proteomes" id="UP001054252"/>
    </source>
</evidence>
<dbReference type="AlphaFoldDB" id="A0AAV5HI13"/>
<dbReference type="InterPro" id="IPR023393">
    <property type="entry name" value="START-like_dom_sf"/>
</dbReference>
<protein>
    <recommendedName>
        <fullName evidence="5">Bet v I/Major latex protein domain-containing protein</fullName>
    </recommendedName>
</protein>
<accession>A0AAV5HI13</accession>
<dbReference type="SMART" id="SM01037">
    <property type="entry name" value="Bet_v_1"/>
    <property type="match status" value="1"/>
</dbReference>
<dbReference type="SUPFAM" id="SSF55961">
    <property type="entry name" value="Bet v1-like"/>
    <property type="match status" value="1"/>
</dbReference>
<dbReference type="CDD" id="cd07816">
    <property type="entry name" value="Bet_v1-like"/>
    <property type="match status" value="1"/>
</dbReference>
<comment type="similarity">
    <text evidence="1 4">Belongs to the BetVI family.</text>
</comment>
<dbReference type="PANTHER" id="PTHR31213">
    <property type="entry name" value="OS08G0374000 PROTEIN-RELATED"/>
    <property type="match status" value="1"/>
</dbReference>
<dbReference type="Proteomes" id="UP001054252">
    <property type="component" value="Unassembled WGS sequence"/>
</dbReference>
<dbReference type="GO" id="GO:0038023">
    <property type="term" value="F:signaling receptor activity"/>
    <property type="evidence" value="ECO:0007669"/>
    <property type="project" value="InterPro"/>
</dbReference>